<dbReference type="Proteomes" id="UP001500604">
    <property type="component" value="Unassembled WGS sequence"/>
</dbReference>
<dbReference type="PRINTS" id="PR01415">
    <property type="entry name" value="ANKYRIN"/>
</dbReference>
<dbReference type="PANTHER" id="PTHR24189">
    <property type="entry name" value="MYOTROPHIN"/>
    <property type="match status" value="1"/>
</dbReference>
<keyword evidence="2 3" id="KW-0040">ANK repeat</keyword>
<evidence type="ECO:0000256" key="1">
    <source>
        <dbReference type="ARBA" id="ARBA00022737"/>
    </source>
</evidence>
<evidence type="ECO:0000256" key="3">
    <source>
        <dbReference type="PROSITE-ProRule" id="PRU00023"/>
    </source>
</evidence>
<organism evidence="4 5">
    <name type="scientific">Kistimonas scapharcae</name>
    <dbReference type="NCBI Taxonomy" id="1036133"/>
    <lineage>
        <taxon>Bacteria</taxon>
        <taxon>Pseudomonadati</taxon>
        <taxon>Pseudomonadota</taxon>
        <taxon>Gammaproteobacteria</taxon>
        <taxon>Oceanospirillales</taxon>
        <taxon>Endozoicomonadaceae</taxon>
        <taxon>Kistimonas</taxon>
    </lineage>
</organism>
<dbReference type="EMBL" id="BAABFL010000247">
    <property type="protein sequence ID" value="GAA4649665.1"/>
    <property type="molecule type" value="Genomic_DNA"/>
</dbReference>
<dbReference type="PROSITE" id="PS50088">
    <property type="entry name" value="ANK_REPEAT"/>
    <property type="match status" value="1"/>
</dbReference>
<name>A0ABP8V0P6_9GAMM</name>
<evidence type="ECO:0000313" key="4">
    <source>
        <dbReference type="EMBL" id="GAA4649665.1"/>
    </source>
</evidence>
<proteinExistence type="predicted"/>
<dbReference type="InterPro" id="IPR002110">
    <property type="entry name" value="Ankyrin_rpt"/>
</dbReference>
<evidence type="ECO:0000256" key="2">
    <source>
        <dbReference type="ARBA" id="ARBA00023043"/>
    </source>
</evidence>
<dbReference type="InterPro" id="IPR050745">
    <property type="entry name" value="Multifunctional_regulatory"/>
</dbReference>
<feature type="repeat" description="ANK" evidence="3">
    <location>
        <begin position="339"/>
        <end position="371"/>
    </location>
</feature>
<comment type="caution">
    <text evidence="4">The sequence shown here is derived from an EMBL/GenBank/DDBJ whole genome shotgun (WGS) entry which is preliminary data.</text>
</comment>
<keyword evidence="5" id="KW-1185">Reference proteome</keyword>
<keyword evidence="1" id="KW-0677">Repeat</keyword>
<protein>
    <recommendedName>
        <fullName evidence="6">Ankyrin</fullName>
    </recommendedName>
</protein>
<evidence type="ECO:0008006" key="6">
    <source>
        <dbReference type="Google" id="ProtNLM"/>
    </source>
</evidence>
<dbReference type="SMART" id="SM00248">
    <property type="entry name" value="ANK"/>
    <property type="match status" value="3"/>
</dbReference>
<dbReference type="PROSITE" id="PS50297">
    <property type="entry name" value="ANK_REP_REGION"/>
    <property type="match status" value="1"/>
</dbReference>
<accession>A0ABP8V0P6</accession>
<dbReference type="Pfam" id="PF12796">
    <property type="entry name" value="Ank_2"/>
    <property type="match status" value="1"/>
</dbReference>
<dbReference type="Gene3D" id="1.25.40.20">
    <property type="entry name" value="Ankyrin repeat-containing domain"/>
    <property type="match status" value="1"/>
</dbReference>
<dbReference type="InterPro" id="IPR036770">
    <property type="entry name" value="Ankyrin_rpt-contain_sf"/>
</dbReference>
<dbReference type="SUPFAM" id="SSF48403">
    <property type="entry name" value="Ankyrin repeat"/>
    <property type="match status" value="1"/>
</dbReference>
<evidence type="ECO:0000313" key="5">
    <source>
        <dbReference type="Proteomes" id="UP001500604"/>
    </source>
</evidence>
<dbReference type="RefSeq" id="WP_345195621.1">
    <property type="nucleotide sequence ID" value="NZ_BAABFL010000247.1"/>
</dbReference>
<sequence length="430" mass="49290">MLKKIGGGFVLVFAKIATVLRSQYENDRRLAKAIKKFRDDPEELKAMIEAGVKLSRGYYYEGYEYPDYRMCPPLVRAMRDLENYNLDEVDRFKKLLDILIEGGASFYDTAYCNWEGLNYYQRRSPLGVAITPLIEEWGGNRSTTDAEKHKLGVVIKHLMEKGARYSRTEGVSDLQNWIHVLIMFGLSDVLKLFSAQGCNFYYQNLDLIFKSGDLESVKAILDGMLDRRHCRQDISQFMRNLVASDCDNEFKNKVLDIVVGLLNRKNQLDYVFVQELFDLAVQQGFVCGAERLLSLCPGAIQLERDYIIDVMKRNRARVPVESFNFMLKKGCDINCQDESGNTPLHLAAKESDVELLVFLLRNKACVDCLNHNGNTPFHLVSESMRKNLDEPGLGLDISYIKKKRKQSREMMEALVREGADLNVKNNEGYT</sequence>
<dbReference type="PANTHER" id="PTHR24189:SF50">
    <property type="entry name" value="ANKYRIN REPEAT AND SOCS BOX PROTEIN 2"/>
    <property type="match status" value="1"/>
</dbReference>
<reference evidence="5" key="1">
    <citation type="journal article" date="2019" name="Int. J. Syst. Evol. Microbiol.">
        <title>The Global Catalogue of Microorganisms (GCM) 10K type strain sequencing project: providing services to taxonomists for standard genome sequencing and annotation.</title>
        <authorList>
            <consortium name="The Broad Institute Genomics Platform"/>
            <consortium name="The Broad Institute Genome Sequencing Center for Infectious Disease"/>
            <person name="Wu L."/>
            <person name="Ma J."/>
        </authorList>
    </citation>
    <scope>NUCLEOTIDE SEQUENCE [LARGE SCALE GENOMIC DNA]</scope>
    <source>
        <strain evidence="5">JCM 17805</strain>
    </source>
</reference>
<gene>
    <name evidence="4" type="ORF">GCM10023116_19430</name>
</gene>